<comment type="subcellular location">
    <subcellularLocation>
        <location evidence="1">Membrane</location>
        <topology evidence="1">Multi-pass membrane protein</topology>
    </subcellularLocation>
</comment>
<feature type="transmembrane region" description="Helical" evidence="5">
    <location>
        <begin position="20"/>
        <end position="41"/>
    </location>
</feature>
<keyword evidence="2 5" id="KW-0812">Transmembrane</keyword>
<keyword evidence="7" id="KW-0547">Nucleotide-binding</keyword>
<feature type="transmembrane region" description="Helical" evidence="5">
    <location>
        <begin position="256"/>
        <end position="274"/>
    </location>
</feature>
<evidence type="ECO:0000256" key="4">
    <source>
        <dbReference type="ARBA" id="ARBA00023136"/>
    </source>
</evidence>
<dbReference type="HOGENOM" id="CLU_067869_0_0_1"/>
<sequence>MEKISNSKIFYEVFVNNVLCLPMVRCLMFPTLLAIVTATFLEVKVSEAIRVLSKNISENKNCYEALTYYFYFVLAAAFFSEIVGFIFTGVVQYIYRTINRTTFKQFISISPAKFNHIGSGEVQAIIERKSKASSELFEVLILSIFPVLCTLAFVAHSVFSKLGLYPCLLIIISILIYAFTTISIAIWRIKIRNRLNIAENKTTNKLQDSLFNHETVYSYGMSEFEVKKYDDKLKVIESNAISLRRTLYLLNFSQKAIFLLQSTFIIFLGARFYLDDYMTPSDLVFFVSISRTLNGCLGTLGCMYSRFSQAMTNAKYTFGISKNIKEISKLPCTTFKDRFSFINVNFSYDNN</sequence>
<keyword evidence="3 5" id="KW-1133">Transmembrane helix</keyword>
<feature type="transmembrane region" description="Helical" evidence="5">
    <location>
        <begin position="286"/>
        <end position="305"/>
    </location>
</feature>
<evidence type="ECO:0000259" key="6">
    <source>
        <dbReference type="PROSITE" id="PS50929"/>
    </source>
</evidence>
<gene>
    <name evidence="7" type="primary">ABCB7</name>
    <name evidence="7" type="ORF">NBO_78g0012</name>
</gene>
<dbReference type="PROSITE" id="PS50929">
    <property type="entry name" value="ABC_TM1F"/>
    <property type="match status" value="1"/>
</dbReference>
<dbReference type="STRING" id="578461.R0KRL3"/>
<organism evidence="7 8">
    <name type="scientific">Nosema bombycis (strain CQ1 / CVCC 102059)</name>
    <name type="common">Microsporidian parasite</name>
    <name type="synonym">Pebrine of silkworm</name>
    <dbReference type="NCBI Taxonomy" id="578461"/>
    <lineage>
        <taxon>Eukaryota</taxon>
        <taxon>Fungi</taxon>
        <taxon>Fungi incertae sedis</taxon>
        <taxon>Microsporidia</taxon>
        <taxon>Nosematidae</taxon>
        <taxon>Nosema</taxon>
    </lineage>
</organism>
<dbReference type="SUPFAM" id="SSF90123">
    <property type="entry name" value="ABC transporter transmembrane region"/>
    <property type="match status" value="1"/>
</dbReference>
<dbReference type="InterPro" id="IPR036640">
    <property type="entry name" value="ABC1_TM_sf"/>
</dbReference>
<reference evidence="7 8" key="1">
    <citation type="journal article" date="2013" name="BMC Genomics">
        <title>Comparative genomics of parasitic silkworm microsporidia reveal an association between genome expansion and host adaptation.</title>
        <authorList>
            <person name="Pan G."/>
            <person name="Xu J."/>
            <person name="Li T."/>
            <person name="Xia Q."/>
            <person name="Liu S.L."/>
            <person name="Zhang G."/>
            <person name="Li S."/>
            <person name="Li C."/>
            <person name="Liu H."/>
            <person name="Yang L."/>
            <person name="Liu T."/>
            <person name="Zhang X."/>
            <person name="Wu Z."/>
            <person name="Fan W."/>
            <person name="Dang X."/>
            <person name="Xiang H."/>
            <person name="Tao M."/>
            <person name="Li Y."/>
            <person name="Hu J."/>
            <person name="Li Z."/>
            <person name="Lin L."/>
            <person name="Luo J."/>
            <person name="Geng L."/>
            <person name="Wang L."/>
            <person name="Long M."/>
            <person name="Wan Y."/>
            <person name="He N."/>
            <person name="Zhang Z."/>
            <person name="Lu C."/>
            <person name="Keeling P.J."/>
            <person name="Wang J."/>
            <person name="Xiang Z."/>
            <person name="Zhou Z."/>
        </authorList>
    </citation>
    <scope>NUCLEOTIDE SEQUENCE [LARGE SCALE GENOMIC DNA]</scope>
    <source>
        <strain evidence="8">CQ1 / CVCC 102059</strain>
    </source>
</reference>
<accession>R0KRL3</accession>
<dbReference type="Gene3D" id="1.20.1560.10">
    <property type="entry name" value="ABC transporter type 1, transmembrane domain"/>
    <property type="match status" value="1"/>
</dbReference>
<feature type="domain" description="ABC transmembrane type-1" evidence="6">
    <location>
        <begin position="27"/>
        <end position="309"/>
    </location>
</feature>
<dbReference type="PANTHER" id="PTHR24221">
    <property type="entry name" value="ATP-BINDING CASSETTE SUB-FAMILY B"/>
    <property type="match status" value="1"/>
</dbReference>
<dbReference type="EMBL" id="KB908986">
    <property type="protein sequence ID" value="EOB13386.1"/>
    <property type="molecule type" value="Genomic_DNA"/>
</dbReference>
<dbReference type="GO" id="GO:0016020">
    <property type="term" value="C:membrane"/>
    <property type="evidence" value="ECO:0007669"/>
    <property type="project" value="UniProtKB-SubCell"/>
</dbReference>
<evidence type="ECO:0000313" key="8">
    <source>
        <dbReference type="Proteomes" id="UP000016927"/>
    </source>
</evidence>
<keyword evidence="7" id="KW-0067">ATP-binding</keyword>
<dbReference type="OMA" id="CIVTTHR"/>
<feature type="transmembrane region" description="Helical" evidence="5">
    <location>
        <begin position="162"/>
        <end position="187"/>
    </location>
</feature>
<dbReference type="Proteomes" id="UP000016927">
    <property type="component" value="Unassembled WGS sequence"/>
</dbReference>
<dbReference type="PANTHER" id="PTHR24221:SF654">
    <property type="entry name" value="ATP-BINDING CASSETTE SUB-FAMILY B MEMBER 6"/>
    <property type="match status" value="1"/>
</dbReference>
<dbReference type="Pfam" id="PF00664">
    <property type="entry name" value="ABC_membrane"/>
    <property type="match status" value="1"/>
</dbReference>
<dbReference type="VEuPathDB" id="MicrosporidiaDB:NBO_78g0012"/>
<dbReference type="OrthoDB" id="6500128at2759"/>
<keyword evidence="4 5" id="KW-0472">Membrane</keyword>
<proteinExistence type="predicted"/>
<evidence type="ECO:0000313" key="7">
    <source>
        <dbReference type="EMBL" id="EOB13386.1"/>
    </source>
</evidence>
<dbReference type="InterPro" id="IPR039421">
    <property type="entry name" value="Type_1_exporter"/>
</dbReference>
<evidence type="ECO:0000256" key="2">
    <source>
        <dbReference type="ARBA" id="ARBA00022692"/>
    </source>
</evidence>
<dbReference type="GO" id="GO:0005524">
    <property type="term" value="F:ATP binding"/>
    <property type="evidence" value="ECO:0007669"/>
    <property type="project" value="UniProtKB-KW"/>
</dbReference>
<dbReference type="InterPro" id="IPR011527">
    <property type="entry name" value="ABC1_TM_dom"/>
</dbReference>
<keyword evidence="8" id="KW-1185">Reference proteome</keyword>
<evidence type="ECO:0000256" key="1">
    <source>
        <dbReference type="ARBA" id="ARBA00004141"/>
    </source>
</evidence>
<feature type="transmembrane region" description="Helical" evidence="5">
    <location>
        <begin position="68"/>
        <end position="95"/>
    </location>
</feature>
<name>R0KRL3_NOSB1</name>
<protein>
    <submittedName>
        <fullName evidence="7">ATP-binding cassette sub-family B member 7, mitochondrial</fullName>
    </submittedName>
</protein>
<dbReference type="GO" id="GO:0140359">
    <property type="term" value="F:ABC-type transporter activity"/>
    <property type="evidence" value="ECO:0007669"/>
    <property type="project" value="InterPro"/>
</dbReference>
<dbReference type="AlphaFoldDB" id="R0KRL3"/>
<evidence type="ECO:0000256" key="5">
    <source>
        <dbReference type="SAM" id="Phobius"/>
    </source>
</evidence>
<evidence type="ECO:0000256" key="3">
    <source>
        <dbReference type="ARBA" id="ARBA00022989"/>
    </source>
</evidence>
<feature type="transmembrane region" description="Helical" evidence="5">
    <location>
        <begin position="136"/>
        <end position="156"/>
    </location>
</feature>